<evidence type="ECO:0000313" key="2">
    <source>
        <dbReference type="Proteomes" id="UP001187531"/>
    </source>
</evidence>
<name>A0AA88HIY6_ARTSF</name>
<accession>A0AA88HIY6</accession>
<evidence type="ECO:0000313" key="1">
    <source>
        <dbReference type="EMBL" id="KAK2710105.1"/>
    </source>
</evidence>
<sequence length="97" mass="11101">MAQNGLNNEETMLFDPEILLNIDYNAVNALMSSAGTDFKLRPLNRTDFSKGYLKLLQELTTVGEISQKQFEGLLKYLFLSHCNYTLFNLCIQSFLLL</sequence>
<dbReference type="AlphaFoldDB" id="A0AA88HIY6"/>
<gene>
    <name evidence="1" type="ORF">QYM36_013695</name>
</gene>
<dbReference type="Proteomes" id="UP001187531">
    <property type="component" value="Unassembled WGS sequence"/>
</dbReference>
<comment type="caution">
    <text evidence="1">The sequence shown here is derived from an EMBL/GenBank/DDBJ whole genome shotgun (WGS) entry which is preliminary data.</text>
</comment>
<reference evidence="1" key="1">
    <citation type="submission" date="2023-07" db="EMBL/GenBank/DDBJ databases">
        <title>Chromosome-level genome assembly of Artemia franciscana.</title>
        <authorList>
            <person name="Jo E."/>
        </authorList>
    </citation>
    <scope>NUCLEOTIDE SEQUENCE</scope>
    <source>
        <tissue evidence="1">Whole body</tissue>
    </source>
</reference>
<keyword evidence="2" id="KW-1185">Reference proteome</keyword>
<dbReference type="Gene3D" id="3.40.630.30">
    <property type="match status" value="1"/>
</dbReference>
<dbReference type="EMBL" id="JAVRJZ010000017">
    <property type="protein sequence ID" value="KAK2710105.1"/>
    <property type="molecule type" value="Genomic_DNA"/>
</dbReference>
<proteinExistence type="predicted"/>
<organism evidence="1 2">
    <name type="scientific">Artemia franciscana</name>
    <name type="common">Brine shrimp</name>
    <name type="synonym">Artemia sanfranciscana</name>
    <dbReference type="NCBI Taxonomy" id="6661"/>
    <lineage>
        <taxon>Eukaryota</taxon>
        <taxon>Metazoa</taxon>
        <taxon>Ecdysozoa</taxon>
        <taxon>Arthropoda</taxon>
        <taxon>Crustacea</taxon>
        <taxon>Branchiopoda</taxon>
        <taxon>Anostraca</taxon>
        <taxon>Artemiidae</taxon>
        <taxon>Artemia</taxon>
    </lineage>
</organism>
<protein>
    <submittedName>
        <fullName evidence="1">Uncharacterized protein</fullName>
    </submittedName>
</protein>